<name>A0A6A4RG95_9RHOB</name>
<protein>
    <submittedName>
        <fullName evidence="5">HK97 family phage prohead protease</fullName>
    </submittedName>
</protein>
<evidence type="ECO:0000259" key="4">
    <source>
        <dbReference type="Pfam" id="PF04586"/>
    </source>
</evidence>
<evidence type="ECO:0000256" key="2">
    <source>
        <dbReference type="ARBA" id="ARBA00022670"/>
    </source>
</evidence>
<evidence type="ECO:0000313" key="6">
    <source>
        <dbReference type="Proteomes" id="UP000441586"/>
    </source>
</evidence>
<keyword evidence="1" id="KW-1188">Viral release from host cell</keyword>
<dbReference type="InterPro" id="IPR006433">
    <property type="entry name" value="Prohead_protease"/>
</dbReference>
<keyword evidence="3" id="KW-0378">Hydrolase</keyword>
<evidence type="ECO:0000256" key="1">
    <source>
        <dbReference type="ARBA" id="ARBA00022612"/>
    </source>
</evidence>
<dbReference type="Proteomes" id="UP000441586">
    <property type="component" value="Unassembled WGS sequence"/>
</dbReference>
<gene>
    <name evidence="5" type="ORF">GP644_18175</name>
</gene>
<evidence type="ECO:0000256" key="3">
    <source>
        <dbReference type="ARBA" id="ARBA00022801"/>
    </source>
</evidence>
<sequence length="175" mass="19162">MEKRFQTCELRAKGRRLEGYAALFGTEARIGGGLIETIAPSAFTTTLAERSDILALVDHDPSRVLARTRSGTLRLSQDSRGLAFDLDVPDTQAGRDVLVLAERSDLGGMSFGFTARDEYLDGNQRELRAVDLFEISVVAAFPAYEGTVISARAKPSRFPVRDLAALRLRILEVSS</sequence>
<dbReference type="AlphaFoldDB" id="A0A6A4RG95"/>
<dbReference type="GO" id="GO:0006508">
    <property type="term" value="P:proteolysis"/>
    <property type="evidence" value="ECO:0007669"/>
    <property type="project" value="UniProtKB-KW"/>
</dbReference>
<dbReference type="Pfam" id="PF04586">
    <property type="entry name" value="Peptidase_S78"/>
    <property type="match status" value="1"/>
</dbReference>
<reference evidence="5 6" key="1">
    <citation type="submission" date="2019-12" db="EMBL/GenBank/DDBJ databases">
        <authorList>
            <person name="Zhang Y.-J."/>
        </authorList>
    </citation>
    <scope>NUCLEOTIDE SEQUENCE [LARGE SCALE GENOMIC DNA]</scope>
    <source>
        <strain evidence="5 6">H18S-6</strain>
    </source>
</reference>
<comment type="caution">
    <text evidence="5">The sequence shown here is derived from an EMBL/GenBank/DDBJ whole genome shotgun (WGS) entry which is preliminary data.</text>
</comment>
<feature type="domain" description="Prohead serine protease" evidence="4">
    <location>
        <begin position="13"/>
        <end position="153"/>
    </location>
</feature>
<evidence type="ECO:0000313" key="5">
    <source>
        <dbReference type="EMBL" id="KAE9628029.1"/>
    </source>
</evidence>
<dbReference type="GO" id="GO:0008233">
    <property type="term" value="F:peptidase activity"/>
    <property type="evidence" value="ECO:0007669"/>
    <property type="project" value="UniProtKB-KW"/>
</dbReference>
<proteinExistence type="predicted"/>
<keyword evidence="2 5" id="KW-0645">Protease</keyword>
<dbReference type="InterPro" id="IPR054613">
    <property type="entry name" value="Peptidase_S78_dom"/>
</dbReference>
<organism evidence="5 6">
    <name type="scientific">Parasedimentitalea maritima</name>
    <dbReference type="NCBI Taxonomy" id="2578117"/>
    <lineage>
        <taxon>Bacteria</taxon>
        <taxon>Pseudomonadati</taxon>
        <taxon>Pseudomonadota</taxon>
        <taxon>Alphaproteobacteria</taxon>
        <taxon>Rhodobacterales</taxon>
        <taxon>Paracoccaceae</taxon>
        <taxon>Parasedimentitalea</taxon>
    </lineage>
</organism>
<accession>A0A6A4RG95</accession>
<dbReference type="EMBL" id="WSFO01000011">
    <property type="protein sequence ID" value="KAE9628029.1"/>
    <property type="molecule type" value="Genomic_DNA"/>
</dbReference>
<dbReference type="NCBIfam" id="TIGR01543">
    <property type="entry name" value="proheadase_HK97"/>
    <property type="match status" value="1"/>
</dbReference>